<name>A0A0T9MT32_YERIN</name>
<sequence length="93" mass="10371">MTLALRLGRTLGELRETISMTELRMWVEYDRLSPIGDERGDYHAAQITAATYNAQRSKDPLSIADALLRWNEPADESGESGSELEAFLGKLAE</sequence>
<gene>
    <name evidence="3" type="ORF">ERS008530_03771</name>
</gene>
<proteinExistence type="predicted"/>
<dbReference type="InterPro" id="IPR009350">
    <property type="entry name" value="Phage_tail_T"/>
</dbReference>
<feature type="region of interest" description="Disordered" evidence="1">
    <location>
        <begin position="73"/>
        <end position="93"/>
    </location>
</feature>
<evidence type="ECO:0000313" key="3">
    <source>
        <dbReference type="EMBL" id="CNG44125.1"/>
    </source>
</evidence>
<evidence type="ECO:0000259" key="2">
    <source>
        <dbReference type="Pfam" id="PF06223"/>
    </source>
</evidence>
<evidence type="ECO:0000256" key="1">
    <source>
        <dbReference type="SAM" id="MobiDB-lite"/>
    </source>
</evidence>
<dbReference type="Pfam" id="PF06223">
    <property type="entry name" value="Phage_tail_T"/>
    <property type="match status" value="1"/>
</dbReference>
<evidence type="ECO:0000313" key="4">
    <source>
        <dbReference type="Proteomes" id="UP000038750"/>
    </source>
</evidence>
<reference evidence="3 4" key="1">
    <citation type="submission" date="2015-03" db="EMBL/GenBank/DDBJ databases">
        <authorList>
            <person name="Murphy D."/>
        </authorList>
    </citation>
    <scope>NUCLEOTIDE SEQUENCE [LARGE SCALE GENOMIC DNA]</scope>
    <source>
        <strain evidence="3 4">BR165/97</strain>
    </source>
</reference>
<dbReference type="EMBL" id="CPZJ01000018">
    <property type="protein sequence ID" value="CNG44125.1"/>
    <property type="molecule type" value="Genomic_DNA"/>
</dbReference>
<accession>A0A0T9MT32</accession>
<dbReference type="AlphaFoldDB" id="A0A0T9MT32"/>
<dbReference type="Proteomes" id="UP000038750">
    <property type="component" value="Unassembled WGS sequence"/>
</dbReference>
<dbReference type="OrthoDB" id="8662049at2"/>
<organism evidence="3 4">
    <name type="scientific">Yersinia intermedia</name>
    <dbReference type="NCBI Taxonomy" id="631"/>
    <lineage>
        <taxon>Bacteria</taxon>
        <taxon>Pseudomonadati</taxon>
        <taxon>Pseudomonadota</taxon>
        <taxon>Gammaproteobacteria</taxon>
        <taxon>Enterobacterales</taxon>
        <taxon>Yersiniaceae</taxon>
        <taxon>Yersinia</taxon>
    </lineage>
</organism>
<feature type="domain" description="Minor tail T" evidence="2">
    <location>
        <begin position="19"/>
        <end position="87"/>
    </location>
</feature>
<protein>
    <recommendedName>
        <fullName evidence="2">Minor tail T domain-containing protein</fullName>
    </recommendedName>
</protein>
<dbReference type="RefSeq" id="WP_050074324.1">
    <property type="nucleotide sequence ID" value="NZ_CPZJ01000018.1"/>
</dbReference>